<dbReference type="EMBL" id="CAKXZT010000141">
    <property type="protein sequence ID" value="CAH2405099.1"/>
    <property type="molecule type" value="Genomic_DNA"/>
</dbReference>
<name>A0ABM9E7H4_9HYPH</name>
<keyword evidence="2" id="KW-1185">Reference proteome</keyword>
<proteinExistence type="predicted"/>
<comment type="caution">
    <text evidence="1">The sequence shown here is derived from an EMBL/GenBank/DDBJ whole genome shotgun (WGS) entry which is preliminary data.</text>
</comment>
<accession>A0ABM9E7H4</accession>
<evidence type="ECO:0000313" key="2">
    <source>
        <dbReference type="Proteomes" id="UP001153050"/>
    </source>
</evidence>
<reference evidence="1 2" key="1">
    <citation type="submission" date="2022-03" db="EMBL/GenBank/DDBJ databases">
        <authorList>
            <person name="Brunel B."/>
        </authorList>
    </citation>
    <scope>NUCLEOTIDE SEQUENCE [LARGE SCALE GENOMIC DNA]</scope>
    <source>
        <strain evidence="1">STM5069sample</strain>
    </source>
</reference>
<protein>
    <submittedName>
        <fullName evidence="1">Uncharacterized protein</fullName>
    </submittedName>
</protein>
<evidence type="ECO:0000313" key="1">
    <source>
        <dbReference type="EMBL" id="CAH2405099.1"/>
    </source>
</evidence>
<dbReference type="Proteomes" id="UP001153050">
    <property type="component" value="Unassembled WGS sequence"/>
</dbReference>
<gene>
    <name evidence="1" type="ORF">MES5069_450057</name>
</gene>
<organism evidence="1 2">
    <name type="scientific">Mesorhizobium escarrei</name>
    <dbReference type="NCBI Taxonomy" id="666018"/>
    <lineage>
        <taxon>Bacteria</taxon>
        <taxon>Pseudomonadati</taxon>
        <taxon>Pseudomonadota</taxon>
        <taxon>Alphaproteobacteria</taxon>
        <taxon>Hyphomicrobiales</taxon>
        <taxon>Phyllobacteriaceae</taxon>
        <taxon>Mesorhizobium</taxon>
    </lineage>
</organism>
<sequence length="28" mass="3006">MARGSISFPDANNPKNVLDLNACPFKVS</sequence>